<dbReference type="InterPro" id="IPR032675">
    <property type="entry name" value="LRR_dom_sf"/>
</dbReference>
<dbReference type="Proteomes" id="UP000307440">
    <property type="component" value="Unassembled WGS sequence"/>
</dbReference>
<dbReference type="SUPFAM" id="SSF52047">
    <property type="entry name" value="RNI-like"/>
    <property type="match status" value="1"/>
</dbReference>
<dbReference type="Gene3D" id="3.80.10.10">
    <property type="entry name" value="Ribonuclease Inhibitor"/>
    <property type="match status" value="1"/>
</dbReference>
<feature type="region of interest" description="Disordered" evidence="1">
    <location>
        <begin position="335"/>
        <end position="354"/>
    </location>
</feature>
<protein>
    <recommendedName>
        <fullName evidence="4">F-box domain-containing protein</fullName>
    </recommendedName>
</protein>
<evidence type="ECO:0008006" key="4">
    <source>
        <dbReference type="Google" id="ProtNLM"/>
    </source>
</evidence>
<accession>A0A5C3KGS7</accession>
<proteinExistence type="predicted"/>
<keyword evidence="3" id="KW-1185">Reference proteome</keyword>
<feature type="compositionally biased region" description="Acidic residues" evidence="1">
    <location>
        <begin position="338"/>
        <end position="354"/>
    </location>
</feature>
<sequence length="354" mass="39920">MYLGRDLVETLSRRHWSYTFTIPTLRSLGWDSSGPSKDGLEYEFNFPNIRSVVIAAPDQDFVDINETLFPYPSLQSLHLSRCEYRSVDVAFSTILCQLPSLEELILEDVKTTESRWYHRRPASPLRYVHLEHKCLKRIVFIGSIDYFLDFSRITFPSLELIRICRAKETALSNVLQSILPAAGPSFLEKGVLSLEDSGMRHMDISAALQSESHPQIIKQVHVRSPRFLGCFASSYTRASLSVETIVCANSPTEWISSYSKASDDNLDNPFPQDLKIYAPLARDDMEQGGGTVEEPLSYAGVPVESVKSWVIEEMLSYGIKGHKYAQHPAQVNVTDSCSENEDFSEESEGLSSEE</sequence>
<gene>
    <name evidence="2" type="ORF">FA15DRAFT_726939</name>
</gene>
<evidence type="ECO:0000313" key="3">
    <source>
        <dbReference type="Proteomes" id="UP000307440"/>
    </source>
</evidence>
<reference evidence="2 3" key="1">
    <citation type="journal article" date="2019" name="Nat. Ecol. Evol.">
        <title>Megaphylogeny resolves global patterns of mushroom evolution.</title>
        <authorList>
            <person name="Varga T."/>
            <person name="Krizsan K."/>
            <person name="Foldi C."/>
            <person name="Dima B."/>
            <person name="Sanchez-Garcia M."/>
            <person name="Sanchez-Ramirez S."/>
            <person name="Szollosi G.J."/>
            <person name="Szarkandi J.G."/>
            <person name="Papp V."/>
            <person name="Albert L."/>
            <person name="Andreopoulos W."/>
            <person name="Angelini C."/>
            <person name="Antonin V."/>
            <person name="Barry K.W."/>
            <person name="Bougher N.L."/>
            <person name="Buchanan P."/>
            <person name="Buyck B."/>
            <person name="Bense V."/>
            <person name="Catcheside P."/>
            <person name="Chovatia M."/>
            <person name="Cooper J."/>
            <person name="Damon W."/>
            <person name="Desjardin D."/>
            <person name="Finy P."/>
            <person name="Geml J."/>
            <person name="Haridas S."/>
            <person name="Hughes K."/>
            <person name="Justo A."/>
            <person name="Karasinski D."/>
            <person name="Kautmanova I."/>
            <person name="Kiss B."/>
            <person name="Kocsube S."/>
            <person name="Kotiranta H."/>
            <person name="LaButti K.M."/>
            <person name="Lechner B.E."/>
            <person name="Liimatainen K."/>
            <person name="Lipzen A."/>
            <person name="Lukacs Z."/>
            <person name="Mihaltcheva S."/>
            <person name="Morgado L.N."/>
            <person name="Niskanen T."/>
            <person name="Noordeloos M.E."/>
            <person name="Ohm R.A."/>
            <person name="Ortiz-Santana B."/>
            <person name="Ovrebo C."/>
            <person name="Racz N."/>
            <person name="Riley R."/>
            <person name="Savchenko A."/>
            <person name="Shiryaev A."/>
            <person name="Soop K."/>
            <person name="Spirin V."/>
            <person name="Szebenyi C."/>
            <person name="Tomsovsky M."/>
            <person name="Tulloss R.E."/>
            <person name="Uehling J."/>
            <person name="Grigoriev I.V."/>
            <person name="Vagvolgyi C."/>
            <person name="Papp T."/>
            <person name="Martin F.M."/>
            <person name="Miettinen O."/>
            <person name="Hibbett D.S."/>
            <person name="Nagy L.G."/>
        </authorList>
    </citation>
    <scope>NUCLEOTIDE SEQUENCE [LARGE SCALE GENOMIC DNA]</scope>
    <source>
        <strain evidence="2 3">CBS 121175</strain>
    </source>
</reference>
<name>A0A5C3KGS7_COPMA</name>
<dbReference type="EMBL" id="ML210349">
    <property type="protein sequence ID" value="TFK19290.1"/>
    <property type="molecule type" value="Genomic_DNA"/>
</dbReference>
<evidence type="ECO:0000313" key="2">
    <source>
        <dbReference type="EMBL" id="TFK19290.1"/>
    </source>
</evidence>
<dbReference type="AlphaFoldDB" id="A0A5C3KGS7"/>
<organism evidence="2 3">
    <name type="scientific">Coprinopsis marcescibilis</name>
    <name type="common">Agaric fungus</name>
    <name type="synonym">Psathyrella marcescibilis</name>
    <dbReference type="NCBI Taxonomy" id="230819"/>
    <lineage>
        <taxon>Eukaryota</taxon>
        <taxon>Fungi</taxon>
        <taxon>Dikarya</taxon>
        <taxon>Basidiomycota</taxon>
        <taxon>Agaricomycotina</taxon>
        <taxon>Agaricomycetes</taxon>
        <taxon>Agaricomycetidae</taxon>
        <taxon>Agaricales</taxon>
        <taxon>Agaricineae</taxon>
        <taxon>Psathyrellaceae</taxon>
        <taxon>Coprinopsis</taxon>
    </lineage>
</organism>
<evidence type="ECO:0000256" key="1">
    <source>
        <dbReference type="SAM" id="MobiDB-lite"/>
    </source>
</evidence>